<evidence type="ECO:0000256" key="1">
    <source>
        <dbReference type="SAM" id="MobiDB-lite"/>
    </source>
</evidence>
<feature type="region of interest" description="Disordered" evidence="1">
    <location>
        <begin position="34"/>
        <end position="80"/>
    </location>
</feature>
<evidence type="ECO:0000313" key="3">
    <source>
        <dbReference type="EMBL" id="KAJ3835956.1"/>
    </source>
</evidence>
<evidence type="ECO:0000313" key="4">
    <source>
        <dbReference type="Proteomes" id="UP001163846"/>
    </source>
</evidence>
<accession>A0AA38P4H1</accession>
<feature type="signal peptide" evidence="2">
    <location>
        <begin position="1"/>
        <end position="29"/>
    </location>
</feature>
<feature type="chain" id="PRO_5041444880" evidence="2">
    <location>
        <begin position="30"/>
        <end position="89"/>
    </location>
</feature>
<feature type="compositionally biased region" description="Low complexity" evidence="1">
    <location>
        <begin position="36"/>
        <end position="47"/>
    </location>
</feature>
<organism evidence="3 4">
    <name type="scientific">Lentinula raphanica</name>
    <dbReference type="NCBI Taxonomy" id="153919"/>
    <lineage>
        <taxon>Eukaryota</taxon>
        <taxon>Fungi</taxon>
        <taxon>Dikarya</taxon>
        <taxon>Basidiomycota</taxon>
        <taxon>Agaricomycotina</taxon>
        <taxon>Agaricomycetes</taxon>
        <taxon>Agaricomycetidae</taxon>
        <taxon>Agaricales</taxon>
        <taxon>Marasmiineae</taxon>
        <taxon>Omphalotaceae</taxon>
        <taxon>Lentinula</taxon>
    </lineage>
</organism>
<gene>
    <name evidence="3" type="ORF">F5878DRAFT_286421</name>
</gene>
<dbReference type="EMBL" id="MU806362">
    <property type="protein sequence ID" value="KAJ3835956.1"/>
    <property type="molecule type" value="Genomic_DNA"/>
</dbReference>
<name>A0AA38P4H1_9AGAR</name>
<keyword evidence="2" id="KW-0732">Signal</keyword>
<reference evidence="3" key="1">
    <citation type="submission" date="2022-08" db="EMBL/GenBank/DDBJ databases">
        <authorList>
            <consortium name="DOE Joint Genome Institute"/>
            <person name="Min B."/>
            <person name="Riley R."/>
            <person name="Sierra-Patev S."/>
            <person name="Naranjo-Ortiz M."/>
            <person name="Looney B."/>
            <person name="Konkel Z."/>
            <person name="Slot J.C."/>
            <person name="Sakamoto Y."/>
            <person name="Steenwyk J.L."/>
            <person name="Rokas A."/>
            <person name="Carro J."/>
            <person name="Camarero S."/>
            <person name="Ferreira P."/>
            <person name="Molpeceres G."/>
            <person name="Ruiz-Duenas F.J."/>
            <person name="Serrano A."/>
            <person name="Henrissat B."/>
            <person name="Drula E."/>
            <person name="Hughes K.W."/>
            <person name="Mata J.L."/>
            <person name="Ishikawa N.K."/>
            <person name="Vargas-Isla R."/>
            <person name="Ushijima S."/>
            <person name="Smith C.A."/>
            <person name="Ahrendt S."/>
            <person name="Andreopoulos W."/>
            <person name="He G."/>
            <person name="Labutti K."/>
            <person name="Lipzen A."/>
            <person name="Ng V."/>
            <person name="Sandor L."/>
            <person name="Barry K."/>
            <person name="Martinez A.T."/>
            <person name="Xiao Y."/>
            <person name="Gibbons J.G."/>
            <person name="Terashima K."/>
            <person name="Hibbett D.S."/>
            <person name="Grigoriev I.V."/>
        </authorList>
    </citation>
    <scope>NUCLEOTIDE SEQUENCE</scope>
    <source>
        <strain evidence="3">TFB9207</strain>
    </source>
</reference>
<protein>
    <submittedName>
        <fullName evidence="3">Uncharacterized protein</fullName>
    </submittedName>
</protein>
<evidence type="ECO:0000256" key="2">
    <source>
        <dbReference type="SAM" id="SignalP"/>
    </source>
</evidence>
<dbReference type="Proteomes" id="UP001163846">
    <property type="component" value="Unassembled WGS sequence"/>
</dbReference>
<comment type="caution">
    <text evidence="3">The sequence shown here is derived from an EMBL/GenBank/DDBJ whole genome shotgun (WGS) entry which is preliminary data.</text>
</comment>
<dbReference type="AlphaFoldDB" id="A0AA38P4H1"/>
<keyword evidence="4" id="KW-1185">Reference proteome</keyword>
<sequence length="89" mass="9442">MTMAPFRSSNSQLRFVLIFMFSALLCVIAVPINEGSSSSPQPDSEPQVNTGKGKAAARLPGQNAQILPGPPGEQLSSPSFSECLLQHLD</sequence>
<proteinExistence type="predicted"/>